<dbReference type="PROSITE" id="PS51257">
    <property type="entry name" value="PROKAR_LIPOPROTEIN"/>
    <property type="match status" value="1"/>
</dbReference>
<evidence type="ECO:0000256" key="2">
    <source>
        <dbReference type="SAM" id="SignalP"/>
    </source>
</evidence>
<feature type="signal peptide" evidence="2">
    <location>
        <begin position="1"/>
        <end position="21"/>
    </location>
</feature>
<evidence type="ECO:0000313" key="4">
    <source>
        <dbReference type="Proteomes" id="UP001183388"/>
    </source>
</evidence>
<sequence length="175" mass="18085">MTRTRTATTLAALLLATGTAACSSSDDGTDGNTPPPAASATEQPDTLPFGQTHTVAGLNVTAEITEIFAPNDYANFDDNNPYALITITATNTGDADTDTAAYAMHQCQLDGNPTTYEQFQGITDMPPGLIQAGADSTWRAAACPVTTAGDPGTALEYGITLGETTVWYTGDVPAE</sequence>
<proteinExistence type="predicted"/>
<keyword evidence="4" id="KW-1185">Reference proteome</keyword>
<organism evidence="3 4">
    <name type="scientific">Streptomyces boetiae</name>
    <dbReference type="NCBI Taxonomy" id="3075541"/>
    <lineage>
        <taxon>Bacteria</taxon>
        <taxon>Bacillati</taxon>
        <taxon>Actinomycetota</taxon>
        <taxon>Actinomycetes</taxon>
        <taxon>Kitasatosporales</taxon>
        <taxon>Streptomycetaceae</taxon>
        <taxon>Streptomyces</taxon>
    </lineage>
</organism>
<feature type="compositionally biased region" description="Polar residues" evidence="1">
    <location>
        <begin position="22"/>
        <end position="32"/>
    </location>
</feature>
<evidence type="ECO:0000256" key="1">
    <source>
        <dbReference type="SAM" id="MobiDB-lite"/>
    </source>
</evidence>
<dbReference type="EMBL" id="JAVREN010000008">
    <property type="protein sequence ID" value="MDT0306856.1"/>
    <property type="molecule type" value="Genomic_DNA"/>
</dbReference>
<evidence type="ECO:0008006" key="5">
    <source>
        <dbReference type="Google" id="ProtNLM"/>
    </source>
</evidence>
<protein>
    <recommendedName>
        <fullName evidence="5">DUF4352 domain-containing protein</fullName>
    </recommendedName>
</protein>
<feature type="region of interest" description="Disordered" evidence="1">
    <location>
        <begin position="21"/>
        <end position="47"/>
    </location>
</feature>
<gene>
    <name evidence="3" type="ORF">RM780_07750</name>
</gene>
<dbReference type="Proteomes" id="UP001183388">
    <property type="component" value="Unassembled WGS sequence"/>
</dbReference>
<comment type="caution">
    <text evidence="3">The sequence shown here is derived from an EMBL/GenBank/DDBJ whole genome shotgun (WGS) entry which is preliminary data.</text>
</comment>
<reference evidence="4" key="1">
    <citation type="submission" date="2023-07" db="EMBL/GenBank/DDBJ databases">
        <title>30 novel species of actinomycetes from the DSMZ collection.</title>
        <authorList>
            <person name="Nouioui I."/>
        </authorList>
    </citation>
    <scope>NUCLEOTIDE SEQUENCE [LARGE SCALE GENOMIC DNA]</scope>
    <source>
        <strain evidence="4">DSM 44917</strain>
    </source>
</reference>
<name>A0ABU2L5M4_9ACTN</name>
<dbReference type="RefSeq" id="WP_311629795.1">
    <property type="nucleotide sequence ID" value="NZ_JAVREN010000008.1"/>
</dbReference>
<evidence type="ECO:0000313" key="3">
    <source>
        <dbReference type="EMBL" id="MDT0306856.1"/>
    </source>
</evidence>
<keyword evidence="2" id="KW-0732">Signal</keyword>
<feature type="chain" id="PRO_5047060993" description="DUF4352 domain-containing protein" evidence="2">
    <location>
        <begin position="22"/>
        <end position="175"/>
    </location>
</feature>
<accession>A0ABU2L5M4</accession>